<dbReference type="InterPro" id="IPR006665">
    <property type="entry name" value="OmpA-like"/>
</dbReference>
<evidence type="ECO:0000256" key="3">
    <source>
        <dbReference type="ARBA" id="ARBA00023237"/>
    </source>
</evidence>
<dbReference type="PRINTS" id="PR01021">
    <property type="entry name" value="OMPADOMAIN"/>
</dbReference>
<gene>
    <name evidence="7" type="ORF">GCM10022406_09520</name>
</gene>
<dbReference type="CDD" id="cd07185">
    <property type="entry name" value="OmpA_C-like"/>
    <property type="match status" value="1"/>
</dbReference>
<dbReference type="Pfam" id="PF00691">
    <property type="entry name" value="OmpA"/>
    <property type="match status" value="1"/>
</dbReference>
<dbReference type="SUPFAM" id="SSF103088">
    <property type="entry name" value="OmpA-like"/>
    <property type="match status" value="1"/>
</dbReference>
<feature type="domain" description="OmpA-like" evidence="6">
    <location>
        <begin position="544"/>
        <end position="659"/>
    </location>
</feature>
<evidence type="ECO:0000313" key="7">
    <source>
        <dbReference type="EMBL" id="GAA3925652.1"/>
    </source>
</evidence>
<protein>
    <recommendedName>
        <fullName evidence="6">OmpA-like domain-containing protein</fullName>
    </recommendedName>
</protein>
<evidence type="ECO:0000256" key="5">
    <source>
        <dbReference type="SAM" id="SignalP"/>
    </source>
</evidence>
<dbReference type="PANTHER" id="PTHR30329:SF21">
    <property type="entry name" value="LIPOPROTEIN YIAD-RELATED"/>
    <property type="match status" value="1"/>
</dbReference>
<dbReference type="EMBL" id="BAABDH010000016">
    <property type="protein sequence ID" value="GAA3925652.1"/>
    <property type="molecule type" value="Genomic_DNA"/>
</dbReference>
<sequence length="659" mass="72165">MKYLLVLLLLLPGCWNGLRAQTPAAGQAYTDARAGYRLTYPPGWWVQQTDNPADATFYVGASWRQALAVVTLTIRPLPDARKDLNQLSAGQADTLRRTLSRLPQAQVLALTTQDAGTYQEARYDYTYAPAAPAAPARVVGRRLWRNGYEYRLEYRAPTTLEPRYPTEGRRLVESLVLIGKGLPSRRYPDQACDDKMYGIAALRFDGDQWQDDCQTIHEFSTNDPGAAPTIHRRALPFQSYALAKGFDNCLYSVTKAPTDAPEYVYRYDPAIRQGRYTHWQLPAQGPETVWIAAATDARGDLYFITADASQLVRVSPADDAVTVVWTADPVRQAPYFAAIGFAGAGTHANFCFDETGTLVQVYSTDGALLQINLATRQPVPDLLPLDGLPQKGGYSDLLLQYDAAGRRRLYLAGPKALYEIDLVRHRATRVRGGVYTDLAGCNLFRRPPPPVAAALPAASAPAWRGRVLDAVTRQPLPRAQFRLRANGRLTTIPLTEQAGFTVPTPPGQPLTAQLQLAGYLASDSTYQVFSGASAHDILLRPLAVGTTLALDKVQFAQGQAVLLPSSFPALDQLLALLTQNAGLTIELRGHTDNVGNPDKNLGLSEQRVEAVKTYLVGHGVAAARISGRGLGGTEPRASNEREVTRQLNRRVEFRVTGVR</sequence>
<accession>A0ABP7ML71</accession>
<dbReference type="RefSeq" id="WP_345110811.1">
    <property type="nucleotide sequence ID" value="NZ_BAABDH010000016.1"/>
</dbReference>
<proteinExistence type="predicted"/>
<organism evidence="7 8">
    <name type="scientific">Hymenobacter algoricola</name>
    <dbReference type="NCBI Taxonomy" id="486267"/>
    <lineage>
        <taxon>Bacteria</taxon>
        <taxon>Pseudomonadati</taxon>
        <taxon>Bacteroidota</taxon>
        <taxon>Cytophagia</taxon>
        <taxon>Cytophagales</taxon>
        <taxon>Hymenobacteraceae</taxon>
        <taxon>Hymenobacter</taxon>
    </lineage>
</organism>
<evidence type="ECO:0000256" key="1">
    <source>
        <dbReference type="ARBA" id="ARBA00004442"/>
    </source>
</evidence>
<comment type="caution">
    <text evidence="7">The sequence shown here is derived from an EMBL/GenBank/DDBJ whole genome shotgun (WGS) entry which is preliminary data.</text>
</comment>
<dbReference type="PANTHER" id="PTHR30329">
    <property type="entry name" value="STATOR ELEMENT OF FLAGELLAR MOTOR COMPLEX"/>
    <property type="match status" value="1"/>
</dbReference>
<name>A0ABP7ML71_9BACT</name>
<keyword evidence="3" id="KW-0998">Cell outer membrane</keyword>
<comment type="subcellular location">
    <subcellularLocation>
        <location evidence="1">Cell outer membrane</location>
    </subcellularLocation>
</comment>
<keyword evidence="8" id="KW-1185">Reference proteome</keyword>
<keyword evidence="5" id="KW-0732">Signal</keyword>
<evidence type="ECO:0000259" key="6">
    <source>
        <dbReference type="PROSITE" id="PS51123"/>
    </source>
</evidence>
<dbReference type="InterPro" id="IPR036737">
    <property type="entry name" value="OmpA-like_sf"/>
</dbReference>
<evidence type="ECO:0000256" key="2">
    <source>
        <dbReference type="ARBA" id="ARBA00023136"/>
    </source>
</evidence>
<dbReference type="PROSITE" id="PS51123">
    <property type="entry name" value="OMPA_2"/>
    <property type="match status" value="1"/>
</dbReference>
<evidence type="ECO:0000256" key="4">
    <source>
        <dbReference type="PROSITE-ProRule" id="PRU00473"/>
    </source>
</evidence>
<dbReference type="InterPro" id="IPR006664">
    <property type="entry name" value="OMP_bac"/>
</dbReference>
<feature type="chain" id="PRO_5045276095" description="OmpA-like domain-containing protein" evidence="5">
    <location>
        <begin position="21"/>
        <end position="659"/>
    </location>
</feature>
<keyword evidence="2 4" id="KW-0472">Membrane</keyword>
<dbReference type="SUPFAM" id="SSF101898">
    <property type="entry name" value="NHL repeat"/>
    <property type="match status" value="1"/>
</dbReference>
<reference evidence="8" key="1">
    <citation type="journal article" date="2019" name="Int. J. Syst. Evol. Microbiol.">
        <title>The Global Catalogue of Microorganisms (GCM) 10K type strain sequencing project: providing services to taxonomists for standard genome sequencing and annotation.</title>
        <authorList>
            <consortium name="The Broad Institute Genomics Platform"/>
            <consortium name="The Broad Institute Genome Sequencing Center for Infectious Disease"/>
            <person name="Wu L."/>
            <person name="Ma J."/>
        </authorList>
    </citation>
    <scope>NUCLEOTIDE SEQUENCE [LARGE SCALE GENOMIC DNA]</scope>
    <source>
        <strain evidence="8">JCM 17214</strain>
    </source>
</reference>
<evidence type="ECO:0000313" key="8">
    <source>
        <dbReference type="Proteomes" id="UP001499909"/>
    </source>
</evidence>
<dbReference type="InterPro" id="IPR050330">
    <property type="entry name" value="Bact_OuterMem_StrucFunc"/>
</dbReference>
<dbReference type="Gene3D" id="3.30.1330.60">
    <property type="entry name" value="OmpA-like domain"/>
    <property type="match status" value="1"/>
</dbReference>
<feature type="signal peptide" evidence="5">
    <location>
        <begin position="1"/>
        <end position="20"/>
    </location>
</feature>
<dbReference type="Proteomes" id="UP001499909">
    <property type="component" value="Unassembled WGS sequence"/>
</dbReference>
<dbReference type="Gene3D" id="3.40.1000.10">
    <property type="entry name" value="Mog1/PsbP, alpha/beta/alpha sandwich"/>
    <property type="match status" value="1"/>
</dbReference>